<keyword evidence="3" id="KW-0238">DNA-binding</keyword>
<dbReference type="STRING" id="471514.AN477_10665"/>
<dbReference type="Pfam" id="PF01420">
    <property type="entry name" value="Methylase_S"/>
    <property type="match status" value="1"/>
</dbReference>
<dbReference type="Gene3D" id="3.90.220.20">
    <property type="entry name" value="DNA methylase specificity domains"/>
    <property type="match status" value="2"/>
</dbReference>
<sequence length="409" mass="46014">MMAKWNVATVEELVESGIIERPLDGNHGEIHPKSSDFVEFGVPFLMASDIKHDRVDLDSCARISEQQAMALRKGFAKNGDVLLTHKGTLGRTALLQGLDTPYAVLTPQVTYYRVKDTNQLNPSYLMYYFQSSKFQAVLSAWAGSGSTRAYLSITDQQKLPVVLPPIQIQEQISSVLAVIDDKIDLNRRMNETLEHMAMTAYKHWFIDTESPERVPLAELIEINPKISMKKGYEIPFVDMKAVSTNSLSVQDADVVMKQFTSGSKFQNGDTLFARITPCLENGKTAYVDFLEEDGIAFGSTEFLVLRAKSSACPAFVYCTARFPNFKDYAIKSMVGTSGRQRAQVGALLQFEIPAPDHEAMIRFAEITKEWFQQIRSNTIENRYLYDIRGNLLPRLLSGEIYLNTDEAII</sequence>
<dbReference type="GO" id="GO:0009307">
    <property type="term" value="P:DNA restriction-modification system"/>
    <property type="evidence" value="ECO:0007669"/>
    <property type="project" value="UniProtKB-KW"/>
</dbReference>
<feature type="domain" description="Type I restriction modification DNA specificity" evidence="4">
    <location>
        <begin position="43"/>
        <end position="195"/>
    </location>
</feature>
<dbReference type="Proteomes" id="UP000050482">
    <property type="component" value="Unassembled WGS sequence"/>
</dbReference>
<evidence type="ECO:0000256" key="1">
    <source>
        <dbReference type="ARBA" id="ARBA00010923"/>
    </source>
</evidence>
<evidence type="ECO:0000256" key="2">
    <source>
        <dbReference type="ARBA" id="ARBA00022747"/>
    </source>
</evidence>
<dbReference type="InterPro" id="IPR044946">
    <property type="entry name" value="Restrct_endonuc_typeI_TRD_sf"/>
</dbReference>
<accession>A0A0P9EKW3</accession>
<dbReference type="GO" id="GO:0003677">
    <property type="term" value="F:DNA binding"/>
    <property type="evidence" value="ECO:0007669"/>
    <property type="project" value="UniProtKB-KW"/>
</dbReference>
<dbReference type="PANTHER" id="PTHR30408">
    <property type="entry name" value="TYPE-1 RESTRICTION ENZYME ECOKI SPECIFICITY PROTEIN"/>
    <property type="match status" value="1"/>
</dbReference>
<evidence type="ECO:0000313" key="5">
    <source>
        <dbReference type="EMBL" id="KPV43826.1"/>
    </source>
</evidence>
<name>A0A0P9EKW3_9BACL</name>
<dbReference type="EMBL" id="LJCO01000045">
    <property type="protein sequence ID" value="KPV43826.1"/>
    <property type="molecule type" value="Genomic_DNA"/>
</dbReference>
<evidence type="ECO:0000256" key="3">
    <source>
        <dbReference type="ARBA" id="ARBA00023125"/>
    </source>
</evidence>
<dbReference type="PATRIC" id="fig|471514.4.peg.5198"/>
<dbReference type="InterPro" id="IPR000055">
    <property type="entry name" value="Restrct_endonuc_typeI_TRD"/>
</dbReference>
<dbReference type="PANTHER" id="PTHR30408:SF13">
    <property type="entry name" value="TYPE I RESTRICTION ENZYME HINDI SPECIFICITY SUBUNIT"/>
    <property type="match status" value="1"/>
</dbReference>
<dbReference type="InterPro" id="IPR052021">
    <property type="entry name" value="Type-I_RS_S_subunit"/>
</dbReference>
<reference evidence="5 6" key="1">
    <citation type="submission" date="2015-09" db="EMBL/GenBank/DDBJ databases">
        <title>Draft genome sequence of Alicyclobacillus ferrooxydans DSM 22381.</title>
        <authorList>
            <person name="Hemp J."/>
        </authorList>
    </citation>
    <scope>NUCLEOTIDE SEQUENCE [LARGE SCALE GENOMIC DNA]</scope>
    <source>
        <strain evidence="5 6">TC-34</strain>
    </source>
</reference>
<comment type="caution">
    <text evidence="5">The sequence shown here is derived from an EMBL/GenBank/DDBJ whole genome shotgun (WGS) entry which is preliminary data.</text>
</comment>
<dbReference type="AlphaFoldDB" id="A0A0P9EKW3"/>
<gene>
    <name evidence="5" type="ORF">AN477_10665</name>
</gene>
<evidence type="ECO:0000259" key="4">
    <source>
        <dbReference type="Pfam" id="PF01420"/>
    </source>
</evidence>
<protein>
    <recommendedName>
        <fullName evidence="4">Type I restriction modification DNA specificity domain-containing protein</fullName>
    </recommendedName>
</protein>
<comment type="similarity">
    <text evidence="1">Belongs to the type-I restriction system S methylase family.</text>
</comment>
<organism evidence="5 6">
    <name type="scientific">Alicyclobacillus ferrooxydans</name>
    <dbReference type="NCBI Taxonomy" id="471514"/>
    <lineage>
        <taxon>Bacteria</taxon>
        <taxon>Bacillati</taxon>
        <taxon>Bacillota</taxon>
        <taxon>Bacilli</taxon>
        <taxon>Bacillales</taxon>
        <taxon>Alicyclobacillaceae</taxon>
        <taxon>Alicyclobacillus</taxon>
    </lineage>
</organism>
<dbReference type="CDD" id="cd17260">
    <property type="entry name" value="RMtype1_S_EcoEI-TRD1-CR1_like"/>
    <property type="match status" value="1"/>
</dbReference>
<keyword evidence="2" id="KW-0680">Restriction system</keyword>
<proteinExistence type="inferred from homology"/>
<evidence type="ECO:0000313" key="6">
    <source>
        <dbReference type="Proteomes" id="UP000050482"/>
    </source>
</evidence>
<dbReference type="SUPFAM" id="SSF116734">
    <property type="entry name" value="DNA methylase specificity domain"/>
    <property type="match status" value="2"/>
</dbReference>
<keyword evidence="6" id="KW-1185">Reference proteome</keyword>